<name>A0A2Z5H3A2_9CAUD</name>
<dbReference type="KEGG" id="vg:79513883"/>
<keyword evidence="3" id="KW-0378">Hydrolase</keyword>
<keyword evidence="6" id="KW-1185">Reference proteome</keyword>
<dbReference type="InterPro" id="IPR014883">
    <property type="entry name" value="VRR_NUC"/>
</dbReference>
<evidence type="ECO:0000313" key="5">
    <source>
        <dbReference type="EMBL" id="AXC34291.1"/>
    </source>
</evidence>
<dbReference type="EMBL" id="MH362766">
    <property type="protein sequence ID" value="AXC34291.1"/>
    <property type="molecule type" value="Genomic_DNA"/>
</dbReference>
<dbReference type="GeneID" id="79513883"/>
<comment type="cofactor">
    <cofactor evidence="1">
        <name>Mg(2+)</name>
        <dbReference type="ChEBI" id="CHEBI:18420"/>
    </cofactor>
</comment>
<dbReference type="GO" id="GO:0016788">
    <property type="term" value="F:hydrolase activity, acting on ester bonds"/>
    <property type="evidence" value="ECO:0007669"/>
    <property type="project" value="InterPro"/>
</dbReference>
<organism evidence="5 6">
    <name type="scientific">Escherichia phage Halfdan</name>
    <dbReference type="NCBI Taxonomy" id="2234092"/>
    <lineage>
        <taxon>Viruses</taxon>
        <taxon>Duplodnaviria</taxon>
        <taxon>Heunggongvirae</taxon>
        <taxon>Uroviricota</taxon>
        <taxon>Caudoviricetes</taxon>
        <taxon>Halfdanvirus</taxon>
        <taxon>Halfdanvirus halfdan</taxon>
    </lineage>
</organism>
<dbReference type="GO" id="GO:0004518">
    <property type="term" value="F:nuclease activity"/>
    <property type="evidence" value="ECO:0007669"/>
    <property type="project" value="UniProtKB-KW"/>
</dbReference>
<evidence type="ECO:0000256" key="2">
    <source>
        <dbReference type="ARBA" id="ARBA00022722"/>
    </source>
</evidence>
<reference evidence="6" key="1">
    <citation type="submission" date="2018-05" db="EMBL/GenBank/DDBJ databases">
        <title>Exploring Bacteriophages for Innovative Applications.</title>
        <authorList>
            <person name="Olsen N.S."/>
            <person name="Kot W."/>
            <person name="Hansen L.H."/>
        </authorList>
    </citation>
    <scope>NUCLEOTIDE SEQUENCE [LARGE SCALE GENOMIC DNA]</scope>
</reference>
<accession>A0A2Z5H3A2</accession>
<feature type="domain" description="VRR-NUC" evidence="4">
    <location>
        <begin position="108"/>
        <end position="183"/>
    </location>
</feature>
<protein>
    <submittedName>
        <fullName evidence="5">VRR-NUC domain protein</fullName>
    </submittedName>
</protein>
<dbReference type="GO" id="GO:0003676">
    <property type="term" value="F:nucleic acid binding"/>
    <property type="evidence" value="ECO:0007669"/>
    <property type="project" value="InterPro"/>
</dbReference>
<evidence type="ECO:0000259" key="4">
    <source>
        <dbReference type="Pfam" id="PF08774"/>
    </source>
</evidence>
<keyword evidence="2" id="KW-0540">Nuclease</keyword>
<proteinExistence type="predicted"/>
<dbReference type="Proteomes" id="UP000252726">
    <property type="component" value="Segment"/>
</dbReference>
<dbReference type="Pfam" id="PF08774">
    <property type="entry name" value="VRR_NUC"/>
    <property type="match status" value="1"/>
</dbReference>
<dbReference type="InterPro" id="IPR011856">
    <property type="entry name" value="tRNA_endonuc-like_dom_sf"/>
</dbReference>
<evidence type="ECO:0000313" key="6">
    <source>
        <dbReference type="Proteomes" id="UP000252726"/>
    </source>
</evidence>
<dbReference type="RefSeq" id="YP_010731762.1">
    <property type="nucleotide sequence ID" value="NC_072811.1"/>
</dbReference>
<evidence type="ECO:0000256" key="3">
    <source>
        <dbReference type="ARBA" id="ARBA00022801"/>
    </source>
</evidence>
<sequence length="199" mass="21754">MKRTHLLYDASVGVYLAATVAELKADADWQDVTNDERHTRAAVFQGEWIGSNPLPRDLCIQKSEHGEQAALFCWAAAMANIGIAPDLSKMYAIPNGGKRDARTAAMLKGEGVRVGVPDVCLPKPVVAMGYMQRLFGDSEPKHEMLCGLYIEMKKVKGGSLSEEQAKRIAELRADGYAAVRCNGWLEARAAIVTYLGLEQ</sequence>
<evidence type="ECO:0000256" key="1">
    <source>
        <dbReference type="ARBA" id="ARBA00001946"/>
    </source>
</evidence>
<dbReference type="Gene3D" id="3.40.1350.10">
    <property type="match status" value="1"/>
</dbReference>